<comment type="caution">
    <text evidence="2">The sequence shown here is derived from an EMBL/GenBank/DDBJ whole genome shotgun (WGS) entry which is preliminary data.</text>
</comment>
<dbReference type="EMBL" id="JAGETQ010000003">
    <property type="protein sequence ID" value="MBO1915782.1"/>
    <property type="molecule type" value="Genomic_DNA"/>
</dbReference>
<feature type="transmembrane region" description="Helical" evidence="1">
    <location>
        <begin position="12"/>
        <end position="33"/>
    </location>
</feature>
<reference evidence="2" key="1">
    <citation type="submission" date="2021-03" db="EMBL/GenBank/DDBJ databases">
        <title>Molecular epidemiology and mechanisms of colistin and carbapenem resistance in Enterobacteriaceae from clinical isolates, the environment and porcine samples in Pretoria, South Africa.</title>
        <authorList>
            <person name="Bogoshi D."/>
            <person name="Mbelle N.M."/>
            <person name="Naidoo V."/>
            <person name="Osei Sekyere J."/>
        </authorList>
    </citation>
    <scope>NUCLEOTIDE SEQUENCE</scope>
    <source>
        <strain evidence="2">C052</strain>
    </source>
</reference>
<evidence type="ECO:0000256" key="1">
    <source>
        <dbReference type="SAM" id="Phobius"/>
    </source>
</evidence>
<accession>A0A939NEP8</accession>
<evidence type="ECO:0000313" key="2">
    <source>
        <dbReference type="EMBL" id="MBO1915782.1"/>
    </source>
</evidence>
<dbReference type="Proteomes" id="UP000664477">
    <property type="component" value="Unassembled WGS sequence"/>
</dbReference>
<organism evidence="2 3">
    <name type="scientific">Providencia rettgeri</name>
    <dbReference type="NCBI Taxonomy" id="587"/>
    <lineage>
        <taxon>Bacteria</taxon>
        <taxon>Pseudomonadati</taxon>
        <taxon>Pseudomonadota</taxon>
        <taxon>Gammaproteobacteria</taxon>
        <taxon>Enterobacterales</taxon>
        <taxon>Morganellaceae</taxon>
        <taxon>Providencia</taxon>
    </lineage>
</organism>
<keyword evidence="1" id="KW-0812">Transmembrane</keyword>
<sequence>MALPLRGGSSVVCFVFGSAPLTALLQTIIPNYLQGRVLSIMNSMSLRSHWVITDNTSGRSF</sequence>
<evidence type="ECO:0000313" key="3">
    <source>
        <dbReference type="Proteomes" id="UP000664477"/>
    </source>
</evidence>
<protein>
    <submittedName>
        <fullName evidence="2">Uncharacterized protein</fullName>
    </submittedName>
</protein>
<keyword evidence="1" id="KW-0472">Membrane</keyword>
<gene>
    <name evidence="2" type="ORF">J4727_01905</name>
</gene>
<proteinExistence type="predicted"/>
<keyword evidence="1" id="KW-1133">Transmembrane helix</keyword>
<name>A0A939NEP8_PRORE</name>
<dbReference type="AlphaFoldDB" id="A0A939NEP8"/>